<keyword evidence="3" id="KW-1185">Reference proteome</keyword>
<organism evidence="2 3">
    <name type="scientific">Gossypium schwendimanii</name>
    <name type="common">Cotton</name>
    <dbReference type="NCBI Taxonomy" id="34291"/>
    <lineage>
        <taxon>Eukaryota</taxon>
        <taxon>Viridiplantae</taxon>
        <taxon>Streptophyta</taxon>
        <taxon>Embryophyta</taxon>
        <taxon>Tracheophyta</taxon>
        <taxon>Spermatophyta</taxon>
        <taxon>Magnoliopsida</taxon>
        <taxon>eudicotyledons</taxon>
        <taxon>Gunneridae</taxon>
        <taxon>Pentapetalae</taxon>
        <taxon>rosids</taxon>
        <taxon>malvids</taxon>
        <taxon>Malvales</taxon>
        <taxon>Malvaceae</taxon>
        <taxon>Malvoideae</taxon>
        <taxon>Gossypium</taxon>
    </lineage>
</organism>
<gene>
    <name evidence="2" type="ORF">Goshw_013183</name>
</gene>
<feature type="coiled-coil region" evidence="1">
    <location>
        <begin position="19"/>
        <end position="53"/>
    </location>
</feature>
<proteinExistence type="predicted"/>
<dbReference type="AlphaFoldDB" id="A0A7J9NCV1"/>
<dbReference type="EMBL" id="JABFAF010278752">
    <property type="protein sequence ID" value="MBA0881122.1"/>
    <property type="molecule type" value="Genomic_DNA"/>
</dbReference>
<protein>
    <submittedName>
        <fullName evidence="2">Uncharacterized protein</fullName>
    </submittedName>
</protein>
<evidence type="ECO:0000256" key="1">
    <source>
        <dbReference type="SAM" id="Coils"/>
    </source>
</evidence>
<name>A0A7J9NCV1_GOSSC</name>
<dbReference type="OrthoDB" id="993741at2759"/>
<evidence type="ECO:0000313" key="3">
    <source>
        <dbReference type="Proteomes" id="UP000593576"/>
    </source>
</evidence>
<sequence length="74" mass="8991">MEEEKMNLRLDIDVHKLEAEKLRKGKNKADEDLDSLKTDYKKLRLSMRTARLEKTSEQWHEEFKKKRTRLMDGK</sequence>
<dbReference type="Proteomes" id="UP000593576">
    <property type="component" value="Unassembled WGS sequence"/>
</dbReference>
<keyword evidence="1" id="KW-0175">Coiled coil</keyword>
<evidence type="ECO:0000313" key="2">
    <source>
        <dbReference type="EMBL" id="MBA0881122.1"/>
    </source>
</evidence>
<accession>A0A7J9NCV1</accession>
<reference evidence="2 3" key="1">
    <citation type="journal article" date="2019" name="Genome Biol. Evol.">
        <title>Insights into the evolution of the New World diploid cottons (Gossypium, subgenus Houzingenia) based on genome sequencing.</title>
        <authorList>
            <person name="Grover C.E."/>
            <person name="Arick M.A. 2nd"/>
            <person name="Thrash A."/>
            <person name="Conover J.L."/>
            <person name="Sanders W.S."/>
            <person name="Peterson D.G."/>
            <person name="Frelichowski J.E."/>
            <person name="Scheffler J.A."/>
            <person name="Scheffler B.E."/>
            <person name="Wendel J.F."/>
        </authorList>
    </citation>
    <scope>NUCLEOTIDE SEQUENCE [LARGE SCALE GENOMIC DNA]</scope>
    <source>
        <strain evidence="2">1</strain>
        <tissue evidence="2">Leaf</tissue>
    </source>
</reference>
<comment type="caution">
    <text evidence="2">The sequence shown here is derived from an EMBL/GenBank/DDBJ whole genome shotgun (WGS) entry which is preliminary data.</text>
</comment>